<accession>A0A5E4MXY7</accession>
<organism evidence="1 2">
    <name type="scientific">Cinara cedri</name>
    <dbReference type="NCBI Taxonomy" id="506608"/>
    <lineage>
        <taxon>Eukaryota</taxon>
        <taxon>Metazoa</taxon>
        <taxon>Ecdysozoa</taxon>
        <taxon>Arthropoda</taxon>
        <taxon>Hexapoda</taxon>
        <taxon>Insecta</taxon>
        <taxon>Pterygota</taxon>
        <taxon>Neoptera</taxon>
        <taxon>Paraneoptera</taxon>
        <taxon>Hemiptera</taxon>
        <taxon>Sternorrhyncha</taxon>
        <taxon>Aphidomorpha</taxon>
        <taxon>Aphidoidea</taxon>
        <taxon>Aphididae</taxon>
        <taxon>Lachninae</taxon>
        <taxon>Cinara</taxon>
    </lineage>
</organism>
<protein>
    <submittedName>
        <fullName evidence="1">Uncharacterized protein</fullName>
    </submittedName>
</protein>
<dbReference type="AlphaFoldDB" id="A0A5E4MXY7"/>
<sequence>MILASAFVKIDDIDNSINLLYDEFPEEIFPLLEWFEENYISTDIRNRCRSQRYPPIIWNVHERVLNKEDRTNNHAETANRRLNLQMAVDHLTLWAFISCLKRI</sequence>
<proteinExistence type="predicted"/>
<evidence type="ECO:0000313" key="2">
    <source>
        <dbReference type="Proteomes" id="UP000325440"/>
    </source>
</evidence>
<name>A0A5E4MXY7_9HEMI</name>
<gene>
    <name evidence="1" type="ORF">CINCED_3A020514</name>
</gene>
<dbReference type="OrthoDB" id="6593491at2759"/>
<keyword evidence="2" id="KW-1185">Reference proteome</keyword>
<evidence type="ECO:0000313" key="1">
    <source>
        <dbReference type="EMBL" id="VVC37206.1"/>
    </source>
</evidence>
<reference evidence="1 2" key="1">
    <citation type="submission" date="2019-08" db="EMBL/GenBank/DDBJ databases">
        <authorList>
            <person name="Alioto T."/>
            <person name="Alioto T."/>
            <person name="Gomez Garrido J."/>
        </authorList>
    </citation>
    <scope>NUCLEOTIDE SEQUENCE [LARGE SCALE GENOMIC DNA]</scope>
</reference>
<dbReference type="Proteomes" id="UP000325440">
    <property type="component" value="Unassembled WGS sequence"/>
</dbReference>
<dbReference type="EMBL" id="CABPRJ010001443">
    <property type="protein sequence ID" value="VVC37206.1"/>
    <property type="molecule type" value="Genomic_DNA"/>
</dbReference>